<dbReference type="Proteomes" id="UP001152178">
    <property type="component" value="Unassembled WGS sequence"/>
</dbReference>
<organism evidence="1 2">
    <name type="scientific">Mesorhizobium qingshengii</name>
    <dbReference type="NCBI Taxonomy" id="1165689"/>
    <lineage>
        <taxon>Bacteria</taxon>
        <taxon>Pseudomonadati</taxon>
        <taxon>Pseudomonadota</taxon>
        <taxon>Alphaproteobacteria</taxon>
        <taxon>Hyphomicrobiales</taxon>
        <taxon>Phyllobacteriaceae</taxon>
        <taxon>Mesorhizobium</taxon>
    </lineage>
</organism>
<evidence type="ECO:0000313" key="1">
    <source>
        <dbReference type="EMBL" id="MCZ8548634.1"/>
    </source>
</evidence>
<sequence>MAVALVQPGVDHLRTIGCMMAVLQASYVGEGVYLATGFTITTEMRLDLAVPGGQ</sequence>
<dbReference type="EMBL" id="JAPFQA010000033">
    <property type="protein sequence ID" value="MCZ8548634.1"/>
    <property type="molecule type" value="Genomic_DNA"/>
</dbReference>
<protein>
    <submittedName>
        <fullName evidence="1">Uncharacterized protein</fullName>
    </submittedName>
</protein>
<proteinExistence type="predicted"/>
<keyword evidence="2" id="KW-1185">Reference proteome</keyword>
<accession>A0ABT4R4T3</accession>
<comment type="caution">
    <text evidence="1">The sequence shown here is derived from an EMBL/GenBank/DDBJ whole genome shotgun (WGS) entry which is preliminary data.</text>
</comment>
<dbReference type="RefSeq" id="WP_269908879.1">
    <property type="nucleotide sequence ID" value="NZ_JAPFQA010000033.1"/>
</dbReference>
<evidence type="ECO:0000313" key="2">
    <source>
        <dbReference type="Proteomes" id="UP001152178"/>
    </source>
</evidence>
<reference evidence="1" key="1">
    <citation type="submission" date="2022-11" db="EMBL/GenBank/DDBJ databases">
        <authorList>
            <person name="Coimbra C."/>
        </authorList>
    </citation>
    <scope>NUCLEOTIDE SEQUENCE</scope>
    <source>
        <strain evidence="1">Jales19</strain>
    </source>
</reference>
<name>A0ABT4R4T3_9HYPH</name>
<gene>
    <name evidence="1" type="ORF">OOJ09_31125</name>
</gene>